<gene>
    <name evidence="8" type="ORF">GGR43_001608</name>
</gene>
<dbReference type="InterPro" id="IPR037069">
    <property type="entry name" value="AcylCoA_DH/ox_N_sf"/>
</dbReference>
<dbReference type="CDD" id="cd00567">
    <property type="entry name" value="ACAD"/>
    <property type="match status" value="1"/>
</dbReference>
<keyword evidence="5" id="KW-0560">Oxidoreductase</keyword>
<dbReference type="PANTHER" id="PTHR43884">
    <property type="entry name" value="ACYL-COA DEHYDROGENASE"/>
    <property type="match status" value="1"/>
</dbReference>
<dbReference type="Gene3D" id="1.20.140.10">
    <property type="entry name" value="Butyryl-CoA Dehydrogenase, subunit A, domain 3"/>
    <property type="match status" value="1"/>
</dbReference>
<evidence type="ECO:0000256" key="1">
    <source>
        <dbReference type="ARBA" id="ARBA00001974"/>
    </source>
</evidence>
<evidence type="ECO:0000259" key="7">
    <source>
        <dbReference type="Pfam" id="PF02771"/>
    </source>
</evidence>
<dbReference type="InterPro" id="IPR009100">
    <property type="entry name" value="AcylCoA_DH/oxidase_NM_dom_sf"/>
</dbReference>
<evidence type="ECO:0000256" key="3">
    <source>
        <dbReference type="ARBA" id="ARBA00022630"/>
    </source>
</evidence>
<name>A0A7W6BFD3_9SPHN</name>
<evidence type="ECO:0000256" key="4">
    <source>
        <dbReference type="ARBA" id="ARBA00022827"/>
    </source>
</evidence>
<dbReference type="GO" id="GO:0050660">
    <property type="term" value="F:flavin adenine dinucleotide binding"/>
    <property type="evidence" value="ECO:0007669"/>
    <property type="project" value="InterPro"/>
</dbReference>
<dbReference type="InterPro" id="IPR013786">
    <property type="entry name" value="AcylCoA_DH/ox_N"/>
</dbReference>
<dbReference type="Gene3D" id="2.40.110.10">
    <property type="entry name" value="Butyryl-CoA Dehydrogenase, subunit A, domain 2"/>
    <property type="match status" value="1"/>
</dbReference>
<accession>A0A7W6BFD3</accession>
<dbReference type="Gene3D" id="1.10.540.10">
    <property type="entry name" value="Acyl-CoA dehydrogenase/oxidase, N-terminal domain"/>
    <property type="match status" value="1"/>
</dbReference>
<dbReference type="InterPro" id="IPR036250">
    <property type="entry name" value="AcylCo_DH-like_C"/>
</dbReference>
<dbReference type="InterPro" id="IPR046373">
    <property type="entry name" value="Acyl-CoA_Oxase/DH_mid-dom_sf"/>
</dbReference>
<reference evidence="8 9" key="1">
    <citation type="submission" date="2020-08" db="EMBL/GenBank/DDBJ databases">
        <title>Genomic Encyclopedia of Type Strains, Phase IV (KMG-IV): sequencing the most valuable type-strain genomes for metagenomic binning, comparative biology and taxonomic classification.</title>
        <authorList>
            <person name="Goeker M."/>
        </authorList>
    </citation>
    <scope>NUCLEOTIDE SEQUENCE [LARGE SCALE GENOMIC DNA]</scope>
    <source>
        <strain evidence="8 9">DSM 26189</strain>
    </source>
</reference>
<evidence type="ECO:0000259" key="6">
    <source>
        <dbReference type="Pfam" id="PF00441"/>
    </source>
</evidence>
<dbReference type="Pfam" id="PF00441">
    <property type="entry name" value="Acyl-CoA_dh_1"/>
    <property type="match status" value="1"/>
</dbReference>
<dbReference type="SUPFAM" id="SSF56645">
    <property type="entry name" value="Acyl-CoA dehydrogenase NM domain-like"/>
    <property type="match status" value="1"/>
</dbReference>
<feature type="domain" description="Acyl-CoA dehydrogenase/oxidase C-terminal" evidence="6">
    <location>
        <begin position="225"/>
        <end position="356"/>
    </location>
</feature>
<sequence length="375" mass="39816">MDFAKSDIQTMLLDSAERLLSDMSGVEYWREQRHRPFGFDEARWAQFAELGWLALPVPEEVGGLGGTIEDVALLNIVLGKALATEPYASSVVLAAHILGQADDRAAADEALGGIADGSLRIALAHQEDGADPLALEVGATHARPAGDGFILDGAKLLALDAPGAARLIVSARIEGEEGLGLFLVPVEAEGVALEAYPLIDGTRAADIRLKHVRLPASALLARGPRGAQLLGEAIDRASIALMAQAVGAMEAANRICGTYVQERKQFGAAIGSFQAIQHILADMFVAAHQARSMLYHALANADRPEAERAAALSAARLVIGEAGQLVSRNGIQVHGGYGLTDEYAISHYFRRLLTLEKQYGDLTLHVGRLGDHIFA</sequence>
<evidence type="ECO:0000313" key="9">
    <source>
        <dbReference type="Proteomes" id="UP000571950"/>
    </source>
</evidence>
<comment type="caution">
    <text evidence="8">The sequence shown here is derived from an EMBL/GenBank/DDBJ whole genome shotgun (WGS) entry which is preliminary data.</text>
</comment>
<comment type="similarity">
    <text evidence="2">Belongs to the acyl-CoA dehydrogenase family.</text>
</comment>
<proteinExistence type="inferred from homology"/>
<dbReference type="EMBL" id="JACIDT010000004">
    <property type="protein sequence ID" value="MBB3925893.1"/>
    <property type="molecule type" value="Genomic_DNA"/>
</dbReference>
<keyword evidence="9" id="KW-1185">Reference proteome</keyword>
<organism evidence="8 9">
    <name type="scientific">Sphingobium jiangsuense</name>
    <dbReference type="NCBI Taxonomy" id="870476"/>
    <lineage>
        <taxon>Bacteria</taxon>
        <taxon>Pseudomonadati</taxon>
        <taxon>Pseudomonadota</taxon>
        <taxon>Alphaproteobacteria</taxon>
        <taxon>Sphingomonadales</taxon>
        <taxon>Sphingomonadaceae</taxon>
        <taxon>Sphingobium</taxon>
    </lineage>
</organism>
<evidence type="ECO:0000256" key="2">
    <source>
        <dbReference type="ARBA" id="ARBA00009347"/>
    </source>
</evidence>
<dbReference type="InterPro" id="IPR009075">
    <property type="entry name" value="AcylCo_DH/oxidase_C"/>
</dbReference>
<keyword evidence="3" id="KW-0285">Flavoprotein</keyword>
<dbReference type="Pfam" id="PF02771">
    <property type="entry name" value="Acyl-CoA_dh_N"/>
    <property type="match status" value="1"/>
</dbReference>
<dbReference type="Proteomes" id="UP000571950">
    <property type="component" value="Unassembled WGS sequence"/>
</dbReference>
<dbReference type="GO" id="GO:0003995">
    <property type="term" value="F:acyl-CoA dehydrogenase activity"/>
    <property type="evidence" value="ECO:0007669"/>
    <property type="project" value="TreeGrafter"/>
</dbReference>
<evidence type="ECO:0000256" key="5">
    <source>
        <dbReference type="ARBA" id="ARBA00023002"/>
    </source>
</evidence>
<evidence type="ECO:0000313" key="8">
    <source>
        <dbReference type="EMBL" id="MBB3925893.1"/>
    </source>
</evidence>
<comment type="cofactor">
    <cofactor evidence="1">
        <name>FAD</name>
        <dbReference type="ChEBI" id="CHEBI:57692"/>
    </cofactor>
</comment>
<protein>
    <submittedName>
        <fullName evidence="8">Alkylation response protein AidB-like acyl-CoA dehydrogenase</fullName>
    </submittedName>
</protein>
<dbReference type="PANTHER" id="PTHR43884:SF20">
    <property type="entry name" value="ACYL-COA DEHYDROGENASE FADE28"/>
    <property type="match status" value="1"/>
</dbReference>
<keyword evidence="4" id="KW-0274">FAD</keyword>
<feature type="domain" description="Acyl-CoA dehydrogenase/oxidase N-terminal" evidence="7">
    <location>
        <begin position="8"/>
        <end position="85"/>
    </location>
</feature>
<dbReference type="RefSeq" id="WP_188071433.1">
    <property type="nucleotide sequence ID" value="NZ_BSPS01000001.1"/>
</dbReference>
<dbReference type="SUPFAM" id="SSF47203">
    <property type="entry name" value="Acyl-CoA dehydrogenase C-terminal domain-like"/>
    <property type="match status" value="1"/>
</dbReference>
<dbReference type="AlphaFoldDB" id="A0A7W6BFD3"/>